<sequence>MPPQRPAIGKDTAPDSWLIALSKNKGTALRSLLAALLNALHTYQHDWSLPTHRRGTLGGMDAATELAWTYLQRVLRW</sequence>
<evidence type="ECO:0000313" key="1">
    <source>
        <dbReference type="EMBL" id="PPU74682.1"/>
    </source>
</evidence>
<dbReference type="AlphaFoldDB" id="A0A2S7DLM7"/>
<dbReference type="Proteomes" id="UP000239865">
    <property type="component" value="Unassembled WGS sequence"/>
</dbReference>
<comment type="caution">
    <text evidence="1">The sequence shown here is derived from an EMBL/GenBank/DDBJ whole genome shotgun (WGS) entry which is preliminary data.</text>
</comment>
<organism evidence="1 2">
    <name type="scientific">Xanthomonas melonis</name>
    <dbReference type="NCBI Taxonomy" id="56456"/>
    <lineage>
        <taxon>Bacteria</taxon>
        <taxon>Pseudomonadati</taxon>
        <taxon>Pseudomonadota</taxon>
        <taxon>Gammaproteobacteria</taxon>
        <taxon>Lysobacterales</taxon>
        <taxon>Lysobacteraceae</taxon>
        <taxon>Xanthomonas</taxon>
    </lineage>
</organism>
<dbReference type="EMBL" id="MDEH01000001">
    <property type="protein sequence ID" value="PPU74682.1"/>
    <property type="molecule type" value="Genomic_DNA"/>
</dbReference>
<gene>
    <name evidence="1" type="ORF">XmelCFBP4644_01855</name>
</gene>
<protein>
    <submittedName>
        <fullName evidence="1">Uncharacterized protein</fullName>
    </submittedName>
</protein>
<name>A0A2S7DLM7_9XANT</name>
<proteinExistence type="predicted"/>
<accession>A0A2S7DLM7</accession>
<reference evidence="1 2" key="1">
    <citation type="submission" date="2016-08" db="EMBL/GenBank/DDBJ databases">
        <authorList>
            <person name="Seilhamer J.J."/>
        </authorList>
    </citation>
    <scope>NUCLEOTIDE SEQUENCE [LARGE SCALE GENOMIC DNA]</scope>
    <source>
        <strain evidence="1 2">CFBP4644</strain>
    </source>
</reference>
<evidence type="ECO:0000313" key="2">
    <source>
        <dbReference type="Proteomes" id="UP000239865"/>
    </source>
</evidence>